<dbReference type="AlphaFoldDB" id="A0A9N7W2Z6"/>
<sequence length="115" mass="13183">MRFTWRCCSPILRGHSPQPRWPLRLFAAALIHQRSLPAEQQVGDLVTWLFVGRVSVPATVIGSSHPPITHPCKVFDWPGLPRSRGGDRARDYGMREWPKRGRQDFCNFTADRKSC</sequence>
<evidence type="ECO:0000313" key="2">
    <source>
        <dbReference type="Proteomes" id="UP001153269"/>
    </source>
</evidence>
<keyword evidence="2" id="KW-1185">Reference proteome</keyword>
<gene>
    <name evidence="1" type="ORF">PLEPLA_LOCUS47824</name>
</gene>
<name>A0A9N7W2Z6_PLEPL</name>
<accession>A0A9N7W2Z6</accession>
<organism evidence="1 2">
    <name type="scientific">Pleuronectes platessa</name>
    <name type="common">European plaice</name>
    <dbReference type="NCBI Taxonomy" id="8262"/>
    <lineage>
        <taxon>Eukaryota</taxon>
        <taxon>Metazoa</taxon>
        <taxon>Chordata</taxon>
        <taxon>Craniata</taxon>
        <taxon>Vertebrata</taxon>
        <taxon>Euteleostomi</taxon>
        <taxon>Actinopterygii</taxon>
        <taxon>Neopterygii</taxon>
        <taxon>Teleostei</taxon>
        <taxon>Neoteleostei</taxon>
        <taxon>Acanthomorphata</taxon>
        <taxon>Carangaria</taxon>
        <taxon>Pleuronectiformes</taxon>
        <taxon>Pleuronectoidei</taxon>
        <taxon>Pleuronectidae</taxon>
        <taxon>Pleuronectes</taxon>
    </lineage>
</organism>
<comment type="caution">
    <text evidence="1">The sequence shown here is derived from an EMBL/GenBank/DDBJ whole genome shotgun (WGS) entry which is preliminary data.</text>
</comment>
<dbReference type="Proteomes" id="UP001153269">
    <property type="component" value="Unassembled WGS sequence"/>
</dbReference>
<proteinExistence type="predicted"/>
<evidence type="ECO:0000313" key="1">
    <source>
        <dbReference type="EMBL" id="CAB1459987.1"/>
    </source>
</evidence>
<dbReference type="EMBL" id="CADEAL010004456">
    <property type="protein sequence ID" value="CAB1459987.1"/>
    <property type="molecule type" value="Genomic_DNA"/>
</dbReference>
<reference evidence="1" key="1">
    <citation type="submission" date="2020-03" db="EMBL/GenBank/DDBJ databases">
        <authorList>
            <person name="Weist P."/>
        </authorList>
    </citation>
    <scope>NUCLEOTIDE SEQUENCE</scope>
</reference>
<protein>
    <submittedName>
        <fullName evidence="1">Uncharacterized protein</fullName>
    </submittedName>
</protein>